<evidence type="ECO:0000256" key="1">
    <source>
        <dbReference type="ARBA" id="ARBA00004123"/>
    </source>
</evidence>
<dbReference type="EMBL" id="LCWV01000007">
    <property type="protein sequence ID" value="PWI71570.1"/>
    <property type="molecule type" value="Genomic_DNA"/>
</dbReference>
<keyword evidence="4" id="KW-0804">Transcription</keyword>
<keyword evidence="2" id="KW-0479">Metal-binding</keyword>
<evidence type="ECO:0000256" key="4">
    <source>
        <dbReference type="ARBA" id="ARBA00023163"/>
    </source>
</evidence>
<evidence type="ECO:0000313" key="9">
    <source>
        <dbReference type="Proteomes" id="UP000245956"/>
    </source>
</evidence>
<dbReference type="PANTHER" id="PTHR47338">
    <property type="entry name" value="ZN(II)2CYS6 TRANSCRIPTION FACTOR (EUROFUNG)-RELATED"/>
    <property type="match status" value="1"/>
</dbReference>
<dbReference type="Pfam" id="PF04082">
    <property type="entry name" value="Fungal_trans"/>
    <property type="match status" value="1"/>
</dbReference>
<evidence type="ECO:0000256" key="2">
    <source>
        <dbReference type="ARBA" id="ARBA00022723"/>
    </source>
</evidence>
<dbReference type="GO" id="GO:0005634">
    <property type="term" value="C:nucleus"/>
    <property type="evidence" value="ECO:0007669"/>
    <property type="project" value="UniProtKB-SubCell"/>
</dbReference>
<dbReference type="GO" id="GO:0008270">
    <property type="term" value="F:zinc ion binding"/>
    <property type="evidence" value="ECO:0007669"/>
    <property type="project" value="InterPro"/>
</dbReference>
<feature type="domain" description="Xylanolytic transcriptional activator regulatory" evidence="7">
    <location>
        <begin position="68"/>
        <end position="217"/>
    </location>
</feature>
<name>A0A2U3EAP2_PURLI</name>
<protein>
    <submittedName>
        <fullName evidence="8">C6 transcription factor</fullName>
    </submittedName>
</protein>
<reference evidence="8 9" key="1">
    <citation type="journal article" date="2016" name="Front. Microbiol.">
        <title>Genome and transcriptome sequences reveal the specific parasitism of the nematophagous Purpureocillium lilacinum 36-1.</title>
        <authorList>
            <person name="Xie J."/>
            <person name="Li S."/>
            <person name="Mo C."/>
            <person name="Xiao X."/>
            <person name="Peng D."/>
            <person name="Wang G."/>
            <person name="Xiao Y."/>
        </authorList>
    </citation>
    <scope>NUCLEOTIDE SEQUENCE [LARGE SCALE GENOMIC DNA]</scope>
    <source>
        <strain evidence="8 9">36-1</strain>
    </source>
</reference>
<comment type="caution">
    <text evidence="8">The sequence shown here is derived from an EMBL/GenBank/DDBJ whole genome shotgun (WGS) entry which is preliminary data.</text>
</comment>
<keyword evidence="3" id="KW-0805">Transcription regulation</keyword>
<evidence type="ECO:0000259" key="7">
    <source>
        <dbReference type="Pfam" id="PF04082"/>
    </source>
</evidence>
<accession>A0A2U3EAP2</accession>
<dbReference type="GO" id="GO:0003677">
    <property type="term" value="F:DNA binding"/>
    <property type="evidence" value="ECO:0007669"/>
    <property type="project" value="InterPro"/>
</dbReference>
<evidence type="ECO:0000256" key="6">
    <source>
        <dbReference type="SAM" id="MobiDB-lite"/>
    </source>
</evidence>
<sequence>MPARNTAAGANDGSRSRATAPSDSPDLIATRSSSESRTVDAWTTLEYSSHEPDALSRRLKLDWRQTASLYFQTVHPWFSILRQDKFEEALLRLHPQDDAYELLIICMHLLTTTAHTHGDDDIIVNPLYQNAKQRFASVSYLSDPTLEWIQAGLLISLFEFGNGKTKLAYRSLSETATLARLAGVNPGQYQKDLHSEFDVDAECRRALWWGIFILDQFAHLDPALRNLPSLSSSPDNDALLPTAGVVVDGDRLQSYVANLPVSAPVSIALGGFQRAAQAATVLYQAREWDRRVRQGDADRGVSSFEDLDGRIRALLDAMLNQCHRWEVFCDALAMCISSLFVLYAPYLPPQSISAPLANDTKSCDEAKAVAAIGFAVKFVGDLAVNFNSQISQHALRLANLAPPAPFACFLAVEHMHVVEGDLPDSSERYLEIFETLKTFGKRWKVAADLLDLALHVSVPRPSPSPDSAQSTKRGLYKISIRCPKPADYMLRQ</sequence>
<evidence type="ECO:0000256" key="3">
    <source>
        <dbReference type="ARBA" id="ARBA00023015"/>
    </source>
</evidence>
<dbReference type="GO" id="GO:0006351">
    <property type="term" value="P:DNA-templated transcription"/>
    <property type="evidence" value="ECO:0007669"/>
    <property type="project" value="InterPro"/>
</dbReference>
<evidence type="ECO:0000313" key="8">
    <source>
        <dbReference type="EMBL" id="PWI71570.1"/>
    </source>
</evidence>
<keyword evidence="5" id="KW-0539">Nucleus</keyword>
<dbReference type="PANTHER" id="PTHR47338:SF20">
    <property type="entry name" value="ZN(II)2CYS6 TRANSCRIPTION FACTOR (EUROFUNG)"/>
    <property type="match status" value="1"/>
</dbReference>
<dbReference type="InterPro" id="IPR050815">
    <property type="entry name" value="TF_fung"/>
</dbReference>
<dbReference type="InterPro" id="IPR007219">
    <property type="entry name" value="XnlR_reg_dom"/>
</dbReference>
<dbReference type="AlphaFoldDB" id="A0A2U3EAP2"/>
<organism evidence="8 9">
    <name type="scientific">Purpureocillium lilacinum</name>
    <name type="common">Paecilomyces lilacinus</name>
    <dbReference type="NCBI Taxonomy" id="33203"/>
    <lineage>
        <taxon>Eukaryota</taxon>
        <taxon>Fungi</taxon>
        <taxon>Dikarya</taxon>
        <taxon>Ascomycota</taxon>
        <taxon>Pezizomycotina</taxon>
        <taxon>Sordariomycetes</taxon>
        <taxon>Hypocreomycetidae</taxon>
        <taxon>Hypocreales</taxon>
        <taxon>Ophiocordycipitaceae</taxon>
        <taxon>Purpureocillium</taxon>
    </lineage>
</organism>
<dbReference type="Proteomes" id="UP000245956">
    <property type="component" value="Unassembled WGS sequence"/>
</dbReference>
<evidence type="ECO:0000256" key="5">
    <source>
        <dbReference type="ARBA" id="ARBA00023242"/>
    </source>
</evidence>
<comment type="subcellular location">
    <subcellularLocation>
        <location evidence="1">Nucleus</location>
    </subcellularLocation>
</comment>
<feature type="region of interest" description="Disordered" evidence="6">
    <location>
        <begin position="1"/>
        <end position="35"/>
    </location>
</feature>
<dbReference type="CDD" id="cd12148">
    <property type="entry name" value="fungal_TF_MHR"/>
    <property type="match status" value="1"/>
</dbReference>
<gene>
    <name evidence="8" type="ORF">PCL_11664</name>
</gene>
<dbReference type="GO" id="GO:0000981">
    <property type="term" value="F:DNA-binding transcription factor activity, RNA polymerase II-specific"/>
    <property type="evidence" value="ECO:0007669"/>
    <property type="project" value="InterPro"/>
</dbReference>
<proteinExistence type="predicted"/>